<evidence type="ECO:0000313" key="7">
    <source>
        <dbReference type="Proteomes" id="UP000095751"/>
    </source>
</evidence>
<organism evidence="6 7">
    <name type="scientific">Fragilariopsis cylindrus CCMP1102</name>
    <dbReference type="NCBI Taxonomy" id="635003"/>
    <lineage>
        <taxon>Eukaryota</taxon>
        <taxon>Sar</taxon>
        <taxon>Stramenopiles</taxon>
        <taxon>Ochrophyta</taxon>
        <taxon>Bacillariophyta</taxon>
        <taxon>Bacillariophyceae</taxon>
        <taxon>Bacillariophycidae</taxon>
        <taxon>Bacillariales</taxon>
        <taxon>Bacillariaceae</taxon>
        <taxon>Fragilariopsis</taxon>
    </lineage>
</organism>
<feature type="domain" description="Enoyl-CoA hydratase/isomerase" evidence="5">
    <location>
        <begin position="135"/>
        <end position="325"/>
    </location>
</feature>
<dbReference type="InterPro" id="IPR029045">
    <property type="entry name" value="ClpP/crotonase-like_dom_sf"/>
</dbReference>
<dbReference type="AlphaFoldDB" id="A0A1E7FVT1"/>
<reference evidence="6 7" key="1">
    <citation type="submission" date="2016-09" db="EMBL/GenBank/DDBJ databases">
        <title>Extensive genetic diversity and differential bi-allelic expression allows diatom success in the polar Southern Ocean.</title>
        <authorList>
            <consortium name="DOE Joint Genome Institute"/>
            <person name="Mock T."/>
            <person name="Otillar R.P."/>
            <person name="Strauss J."/>
            <person name="Dupont C."/>
            <person name="Frickenhaus S."/>
            <person name="Maumus F."/>
            <person name="Mcmullan M."/>
            <person name="Sanges R."/>
            <person name="Schmutz J."/>
            <person name="Toseland A."/>
            <person name="Valas R."/>
            <person name="Veluchamy A."/>
            <person name="Ward B.J."/>
            <person name="Allen A."/>
            <person name="Barry K."/>
            <person name="Falciatore A."/>
            <person name="Ferrante M."/>
            <person name="Fortunato A.E."/>
            <person name="Gloeckner G."/>
            <person name="Gruber A."/>
            <person name="Hipkin R."/>
            <person name="Janech M."/>
            <person name="Kroth P."/>
            <person name="Leese F."/>
            <person name="Lindquist E."/>
            <person name="Lyon B.R."/>
            <person name="Martin J."/>
            <person name="Mayer C."/>
            <person name="Parker M."/>
            <person name="Quesneville H."/>
            <person name="Raymond J."/>
            <person name="Uhlig C."/>
            <person name="Valentin K.U."/>
            <person name="Worden A.Z."/>
            <person name="Armbrust E.V."/>
            <person name="Bowler C."/>
            <person name="Green B."/>
            <person name="Moulton V."/>
            <person name="Van Oosterhout C."/>
            <person name="Grigoriev I."/>
        </authorList>
    </citation>
    <scope>NUCLEOTIDE SEQUENCE [LARGE SCALE GENOMIC DNA]</scope>
    <source>
        <strain evidence="6 7">CCMP1102</strain>
    </source>
</reference>
<feature type="domain" description="Enoyl-CoA hydratase/isomerase" evidence="5">
    <location>
        <begin position="365"/>
        <end position="497"/>
    </location>
</feature>
<dbReference type="InterPro" id="IPR045004">
    <property type="entry name" value="ECH_dom"/>
</dbReference>
<dbReference type="KEGG" id="fcy:FRACYDRAFT_223349"/>
<dbReference type="PANTHER" id="PTHR43176">
    <property type="entry name" value="3-HYDROXYISOBUTYRYL-COA HYDROLASE-RELATED"/>
    <property type="match status" value="1"/>
</dbReference>
<feature type="region of interest" description="Disordered" evidence="4">
    <location>
        <begin position="266"/>
        <end position="301"/>
    </location>
</feature>
<dbReference type="EMBL" id="KV784353">
    <property type="protein sequence ID" value="OEU22259.1"/>
    <property type="molecule type" value="Genomic_DNA"/>
</dbReference>
<evidence type="ECO:0000256" key="1">
    <source>
        <dbReference type="ARBA" id="ARBA00001709"/>
    </source>
</evidence>
<dbReference type="InParanoid" id="A0A1E7FVT1"/>
<evidence type="ECO:0000313" key="6">
    <source>
        <dbReference type="EMBL" id="OEU22259.1"/>
    </source>
</evidence>
<comment type="catalytic activity">
    <reaction evidence="1">
        <text>3-hydroxy-2-methylpropanoyl-CoA + H2O = 3-hydroxy-2-methylpropanoate + CoA + H(+)</text>
        <dbReference type="Rhea" id="RHEA:20888"/>
        <dbReference type="ChEBI" id="CHEBI:11805"/>
        <dbReference type="ChEBI" id="CHEBI:15377"/>
        <dbReference type="ChEBI" id="CHEBI:15378"/>
        <dbReference type="ChEBI" id="CHEBI:57287"/>
        <dbReference type="ChEBI" id="CHEBI:57340"/>
        <dbReference type="EC" id="3.1.2.4"/>
    </reaction>
</comment>
<dbReference type="InterPro" id="IPR032259">
    <property type="entry name" value="HIBYL-CoA-H"/>
</dbReference>
<evidence type="ECO:0000259" key="5">
    <source>
        <dbReference type="Pfam" id="PF16113"/>
    </source>
</evidence>
<dbReference type="SUPFAM" id="SSF52096">
    <property type="entry name" value="ClpP/crotonase"/>
    <property type="match status" value="1"/>
</dbReference>
<protein>
    <recommendedName>
        <fullName evidence="2">3-hydroxyisobutyryl-CoA hydrolase</fullName>
        <ecNumber evidence="2">3.1.2.4</ecNumber>
    </recommendedName>
</protein>
<dbReference type="OrthoDB" id="16820at2759"/>
<dbReference type="Gene3D" id="3.90.226.10">
    <property type="entry name" value="2-enoyl-CoA Hydratase, Chain A, domain 1"/>
    <property type="match status" value="2"/>
</dbReference>
<dbReference type="GO" id="GO:0006574">
    <property type="term" value="P:L-valine catabolic process"/>
    <property type="evidence" value="ECO:0007669"/>
    <property type="project" value="TreeGrafter"/>
</dbReference>
<proteinExistence type="predicted"/>
<dbReference type="PANTHER" id="PTHR43176:SF3">
    <property type="entry name" value="3-HYDROXYISOBUTYRYL-COA HYDROLASE, MITOCHONDRIAL"/>
    <property type="match status" value="1"/>
</dbReference>
<accession>A0A1E7FVT1</accession>
<evidence type="ECO:0000256" key="2">
    <source>
        <dbReference type="ARBA" id="ARBA00011915"/>
    </source>
</evidence>
<sequence>MRPMGNSRRVFLLDPHLEAEDFEGLAHRIRALSKSEGINSLLIATDDQVDCGTNTNSNSSESITSNNNCLPRFITQRKEVNFSGLGNPEPDHTWYVAGGYDPVQIKDIDDNDHIDYLLESLRKLAVAVQGVGTDTKIPIITLPHGGITDGGYALCMGSYVLATDETSLRILNPSRGLSFDPIGFSYILPRLGWEYDQESKQYSGCGMIMALAGYEANCHDMVETGLATHLIGDSGILPILEEDLATLPSWDQQGLVLKPRQYYGQSSNRNYQNHHQQQQKQNYLQQQLQRNPTPTHSHDVNGKFRNRSVAHLIEQISDVSADSSNEFPFDFTAIYEDGCDDASLDTDHVPYDAGFFSSPLVGMAAGLDDIFRQESSLEGLIERLKEVAATLDSTEDKNNVATATVAKTLVDRMERQSPLSLRVVYQLMKMGSTRSATMENCMAREGKAQRKLMVGSDFRNWLDHVQKFGGDETKAPSFQGWQHSNVKEVTAEEVDHLLS</sequence>
<dbReference type="Proteomes" id="UP000095751">
    <property type="component" value="Unassembled WGS sequence"/>
</dbReference>
<dbReference type="Pfam" id="PF16113">
    <property type="entry name" value="ECH_2"/>
    <property type="match status" value="2"/>
</dbReference>
<evidence type="ECO:0000256" key="4">
    <source>
        <dbReference type="SAM" id="MobiDB-lite"/>
    </source>
</evidence>
<keyword evidence="3" id="KW-0378">Hydrolase</keyword>
<keyword evidence="7" id="KW-1185">Reference proteome</keyword>
<evidence type="ECO:0000256" key="3">
    <source>
        <dbReference type="ARBA" id="ARBA00022801"/>
    </source>
</evidence>
<name>A0A1E7FVT1_9STRA</name>
<dbReference type="EC" id="3.1.2.4" evidence="2"/>
<dbReference type="GO" id="GO:0003860">
    <property type="term" value="F:3-hydroxyisobutyryl-CoA hydrolase activity"/>
    <property type="evidence" value="ECO:0007669"/>
    <property type="project" value="UniProtKB-EC"/>
</dbReference>
<gene>
    <name evidence="6" type="ORF">FRACYDRAFT_223349</name>
</gene>
<feature type="compositionally biased region" description="Low complexity" evidence="4">
    <location>
        <begin position="266"/>
        <end position="291"/>
    </location>
</feature>